<keyword evidence="10" id="KW-1185">Reference proteome</keyword>
<feature type="compositionally biased region" description="Pro residues" evidence="7">
    <location>
        <begin position="8"/>
        <end position="27"/>
    </location>
</feature>
<evidence type="ECO:0000256" key="5">
    <source>
        <dbReference type="ARBA" id="ARBA00023242"/>
    </source>
</evidence>
<evidence type="ECO:0000313" key="9">
    <source>
        <dbReference type="EMBL" id="KAJ7367992.1"/>
    </source>
</evidence>
<dbReference type="FunFam" id="3.60.20.10:FF:000016">
    <property type="entry name" value="Proteasome subunit alpha type-6"/>
    <property type="match status" value="1"/>
</dbReference>
<dbReference type="GO" id="GO:0005634">
    <property type="term" value="C:nucleus"/>
    <property type="evidence" value="ECO:0007669"/>
    <property type="project" value="UniProtKB-SubCell"/>
</dbReference>
<keyword evidence="5" id="KW-0539">Nucleus</keyword>
<name>A0AAD7ATV0_9AGAR</name>
<dbReference type="Proteomes" id="UP001218218">
    <property type="component" value="Unassembled WGS sequence"/>
</dbReference>
<feature type="compositionally biased region" description="Gly residues" evidence="7">
    <location>
        <begin position="238"/>
        <end position="312"/>
    </location>
</feature>
<dbReference type="InterPro" id="IPR023332">
    <property type="entry name" value="Proteasome_alpha-type"/>
</dbReference>
<accession>A0AAD7ATV0</accession>
<feature type="compositionally biased region" description="Low complexity" evidence="7">
    <location>
        <begin position="562"/>
        <end position="572"/>
    </location>
</feature>
<feature type="compositionally biased region" description="Low complexity" evidence="7">
    <location>
        <begin position="90"/>
        <end position="101"/>
    </location>
</feature>
<comment type="similarity">
    <text evidence="6">Belongs to the peptidase T1A family.</text>
</comment>
<evidence type="ECO:0000256" key="2">
    <source>
        <dbReference type="ARBA" id="ARBA00004496"/>
    </source>
</evidence>
<feature type="compositionally biased region" description="Basic and acidic residues" evidence="7">
    <location>
        <begin position="590"/>
        <end position="607"/>
    </location>
</feature>
<feature type="compositionally biased region" description="Low complexity" evidence="7">
    <location>
        <begin position="37"/>
        <end position="51"/>
    </location>
</feature>
<comment type="subcellular location">
    <subcellularLocation>
        <location evidence="2">Cytoplasm</location>
    </subcellularLocation>
    <subcellularLocation>
        <location evidence="1">Nucleus</location>
    </subcellularLocation>
</comment>
<feature type="region of interest" description="Disordered" evidence="7">
    <location>
        <begin position="414"/>
        <end position="732"/>
    </location>
</feature>
<dbReference type="InterPro" id="IPR029055">
    <property type="entry name" value="Ntn_hydrolases_N"/>
</dbReference>
<dbReference type="InterPro" id="IPR001353">
    <property type="entry name" value="Proteasome_sua/b"/>
</dbReference>
<protein>
    <recommendedName>
        <fullName evidence="8">Proteasome alpha-type subunits domain-containing protein</fullName>
    </recommendedName>
</protein>
<dbReference type="InterPro" id="IPR000426">
    <property type="entry name" value="Proteasome_asu_N"/>
</dbReference>
<dbReference type="InterPro" id="IPR035144">
    <property type="entry name" value="Proteasome_alpha1"/>
</dbReference>
<keyword evidence="4 6" id="KW-0647">Proteasome</keyword>
<feature type="compositionally biased region" description="Pro residues" evidence="7">
    <location>
        <begin position="217"/>
        <end position="227"/>
    </location>
</feature>
<feature type="compositionally biased region" description="Low complexity" evidence="7">
    <location>
        <begin position="685"/>
        <end position="701"/>
    </location>
</feature>
<dbReference type="CDD" id="cd03749">
    <property type="entry name" value="proteasome_alpha_type_1"/>
    <property type="match status" value="1"/>
</dbReference>
<dbReference type="SUPFAM" id="SSF56235">
    <property type="entry name" value="N-terminal nucleophile aminohydrolases (Ntn hydrolases)"/>
    <property type="match status" value="1"/>
</dbReference>
<dbReference type="PROSITE" id="PS00388">
    <property type="entry name" value="PROTEASOME_ALPHA_1"/>
    <property type="match status" value="1"/>
</dbReference>
<dbReference type="InterPro" id="IPR050115">
    <property type="entry name" value="Proteasome_alpha"/>
</dbReference>
<dbReference type="PROSITE" id="PS51475">
    <property type="entry name" value="PROTEASOME_ALPHA_2"/>
    <property type="match status" value="1"/>
</dbReference>
<feature type="compositionally biased region" description="Polar residues" evidence="7">
    <location>
        <begin position="52"/>
        <end position="61"/>
    </location>
</feature>
<evidence type="ECO:0000256" key="4">
    <source>
        <dbReference type="ARBA" id="ARBA00022942"/>
    </source>
</evidence>
<feature type="compositionally biased region" description="Pro residues" evidence="7">
    <location>
        <begin position="102"/>
        <end position="116"/>
    </location>
</feature>
<feature type="region of interest" description="Disordered" evidence="7">
    <location>
        <begin position="1364"/>
        <end position="1388"/>
    </location>
</feature>
<dbReference type="Gene3D" id="3.60.20.10">
    <property type="entry name" value="Glutamine Phosphoribosylpyrophosphate, subunit 1, domain 1"/>
    <property type="match status" value="1"/>
</dbReference>
<gene>
    <name evidence="9" type="ORF">DFH08DRAFT_1070775</name>
</gene>
<dbReference type="GO" id="GO:0005737">
    <property type="term" value="C:cytoplasm"/>
    <property type="evidence" value="ECO:0007669"/>
    <property type="project" value="UniProtKB-SubCell"/>
</dbReference>
<evidence type="ECO:0000256" key="3">
    <source>
        <dbReference type="ARBA" id="ARBA00022490"/>
    </source>
</evidence>
<sequence length="1388" mass="146642">MNHKNPFVPAPSYQPPLPPGPPPPQQPGQPDYSAYWAAAAQQGQPHQQQPPSVGTFNQQWTPPQPPRPPAEQSALYANYGYGTQNNHWRQQQQQQQQQPPQHYHPPAPAQPPPPAQPGYSPYQPTAGYSQPYVPQAQPMAAPPYAHPQPPQTPQQQQFFHPPPQHHLPQHPQHQAPMQMQQQQPRHNIHHTPPQHMPPAKRQRFDGPTHNQNHRAPPTQPQFQPPTGPMQSGPFSGPPRGGGPGGNHGPPGGGNRGGMPSGGGRGGPNVAGRGGRGGGPMGGNRGGGMSGRGGRGGSFVAGPAAGGRGGGSGNPVRGHGSRGNFGGNKNYQQRGGSFTGGGGGSFQQNSSGSFRGRGQNHTNRGRNDGGGNSSFARDGPANSSFNSGKKDENRRTLTDFKIVGLEIRELAWTWGVLPSSPVKTEPKEVSMADAADSAQDTVKAETAEEDGVKPAPADESDAKASSSSAATDAKAVASAPDIPVGPRVVSDAGPPPSRMRIYFHTPVTAVDSHPIPHNGSFSLGAQPSDSRKGKRKKIESDDGDFEEGRPPPPPPGMLDDRSSVAPSVAPSAAETSEGDWLMAAISGEAEGESHVPEGGDDDVHHDFDGAADGGGDADTDGNFAGAGVDMAEAPAHDTDADLYGAGDEVHAEHDGSAAPEAASFSSDAMDGGEGVVSHATNGHGEAPAADVSGSAASDASHSTLVSSPPLSKASEPISSAPPTEPAGPVADRAKTPVLESQPIQEDKSLLTLSTTATLLSVDNLAATSLSGEPTVVLPENGHSGEQTQELVATQVDEPPPSLTVSAASTTYGDAYAPVKPETKGPKVPAANRLSISYEGGNRRLVFDAEVVENITLFRREARAEVRMNLISDGDAGLKGILMETLSDVTKSYNAIQSTSDSKDFPPFSQVSPPLAVTLIVHLDTVRPLSEPKWVKTGDIPEWLKSLFGRMFWFAGDAAESWEKKIIVSDPDPPPTLTTVLEGWSVASSAGTLTERQRFLKTHLNEIDNVVEILLRLVRGDRTAPLALSAQMPAPTLTGPLLSALVPGSAHAAQQTPISLAVLAMFRMTVEYADKAAGEKGKADVEERVGEIIRCLPPSQIHKSLDAIFKEWKFRNTYDSDNTVFSPQGRLHQVEYALEAVKQGSAAVGLRSKTHSILLALKRSTGELASYQQKMFRIDDHVGIAIAGLTSDARVLSNFMRQQAMSSKMIFNRPVPVNRLVSSIADKAQVNTQEYGRRPYGVGFLVIGQDQTGPHLYEFSPSGNSYEYYAMSIGARSQSAKTYLEKHYKSFEDASLEDLIRHGLHALRETLQQDKELNANNTSIGIIGPASTNETGVAPSGPFRILEGDKIDVFLQSMIPKEVEAPAAAPAPAAGAAAPAATDEDVPMEG</sequence>
<feature type="compositionally biased region" description="Low complexity" evidence="7">
    <location>
        <begin position="117"/>
        <end position="139"/>
    </location>
</feature>
<reference evidence="9" key="1">
    <citation type="submission" date="2023-03" db="EMBL/GenBank/DDBJ databases">
        <title>Massive genome expansion in bonnet fungi (Mycena s.s.) driven by repeated elements and novel gene families across ecological guilds.</title>
        <authorList>
            <consortium name="Lawrence Berkeley National Laboratory"/>
            <person name="Harder C.B."/>
            <person name="Miyauchi S."/>
            <person name="Viragh M."/>
            <person name="Kuo A."/>
            <person name="Thoen E."/>
            <person name="Andreopoulos B."/>
            <person name="Lu D."/>
            <person name="Skrede I."/>
            <person name="Drula E."/>
            <person name="Henrissat B."/>
            <person name="Morin E."/>
            <person name="Kohler A."/>
            <person name="Barry K."/>
            <person name="LaButti K."/>
            <person name="Morin E."/>
            <person name="Salamov A."/>
            <person name="Lipzen A."/>
            <person name="Mereny Z."/>
            <person name="Hegedus B."/>
            <person name="Baldrian P."/>
            <person name="Stursova M."/>
            <person name="Weitz H."/>
            <person name="Taylor A."/>
            <person name="Grigoriev I.V."/>
            <person name="Nagy L.G."/>
            <person name="Martin F."/>
            <person name="Kauserud H."/>
        </authorList>
    </citation>
    <scope>NUCLEOTIDE SEQUENCE</scope>
    <source>
        <strain evidence="9">CBHHK002</strain>
    </source>
</reference>
<feature type="compositionally biased region" description="Basic and acidic residues" evidence="7">
    <location>
        <begin position="441"/>
        <end position="451"/>
    </location>
</feature>
<dbReference type="GO" id="GO:0019773">
    <property type="term" value="C:proteasome core complex, alpha-subunit complex"/>
    <property type="evidence" value="ECO:0007669"/>
    <property type="project" value="UniProtKB-UniRule"/>
</dbReference>
<evidence type="ECO:0000256" key="6">
    <source>
        <dbReference type="PROSITE-ProRule" id="PRU00808"/>
    </source>
</evidence>
<dbReference type="GO" id="GO:0006511">
    <property type="term" value="P:ubiquitin-dependent protein catabolic process"/>
    <property type="evidence" value="ECO:0007669"/>
    <property type="project" value="InterPro"/>
</dbReference>
<feature type="compositionally biased region" description="Low complexity" evidence="7">
    <location>
        <begin position="345"/>
        <end position="355"/>
    </location>
</feature>
<feature type="compositionally biased region" description="Low complexity" evidence="7">
    <location>
        <begin position="169"/>
        <end position="184"/>
    </location>
</feature>
<dbReference type="EMBL" id="JARIHO010000001">
    <property type="protein sequence ID" value="KAJ7367992.1"/>
    <property type="molecule type" value="Genomic_DNA"/>
</dbReference>
<evidence type="ECO:0000259" key="8">
    <source>
        <dbReference type="PROSITE" id="PS00388"/>
    </source>
</evidence>
<feature type="domain" description="Proteasome alpha-type subunits" evidence="8">
    <location>
        <begin position="1116"/>
        <end position="1138"/>
    </location>
</feature>
<keyword evidence="3" id="KW-0963">Cytoplasm</keyword>
<dbReference type="Pfam" id="PF10584">
    <property type="entry name" value="Proteasome_A_N"/>
    <property type="match status" value="1"/>
</dbReference>
<evidence type="ECO:0000313" key="10">
    <source>
        <dbReference type="Proteomes" id="UP001218218"/>
    </source>
</evidence>
<feature type="compositionally biased region" description="Polar residues" evidence="7">
    <location>
        <begin position="518"/>
        <end position="527"/>
    </location>
</feature>
<feature type="compositionally biased region" description="Pro residues" evidence="7">
    <location>
        <begin position="140"/>
        <end position="152"/>
    </location>
</feature>
<feature type="compositionally biased region" description="Low complexity" evidence="7">
    <location>
        <begin position="1364"/>
        <end position="1379"/>
    </location>
</feature>
<organism evidence="9 10">
    <name type="scientific">Mycena albidolilacea</name>
    <dbReference type="NCBI Taxonomy" id="1033008"/>
    <lineage>
        <taxon>Eukaryota</taxon>
        <taxon>Fungi</taxon>
        <taxon>Dikarya</taxon>
        <taxon>Basidiomycota</taxon>
        <taxon>Agaricomycotina</taxon>
        <taxon>Agaricomycetes</taxon>
        <taxon>Agaricomycetidae</taxon>
        <taxon>Agaricales</taxon>
        <taxon>Marasmiineae</taxon>
        <taxon>Mycenaceae</taxon>
        <taxon>Mycena</taxon>
    </lineage>
</organism>
<evidence type="ECO:0000256" key="1">
    <source>
        <dbReference type="ARBA" id="ARBA00004123"/>
    </source>
</evidence>
<dbReference type="Pfam" id="PF00227">
    <property type="entry name" value="Proteasome"/>
    <property type="match status" value="1"/>
</dbReference>
<dbReference type="PANTHER" id="PTHR11599">
    <property type="entry name" value="PROTEASOME SUBUNIT ALPHA/BETA"/>
    <property type="match status" value="1"/>
</dbReference>
<feature type="compositionally biased region" description="Low complexity" evidence="7">
    <location>
        <begin position="452"/>
        <end position="479"/>
    </location>
</feature>
<dbReference type="SMART" id="SM00948">
    <property type="entry name" value="Proteasome_A_N"/>
    <property type="match status" value="1"/>
</dbReference>
<proteinExistence type="inferred from homology"/>
<feature type="region of interest" description="Disordered" evidence="7">
    <location>
        <begin position="1"/>
        <end position="398"/>
    </location>
</feature>
<feature type="compositionally biased region" description="Basic and acidic residues" evidence="7">
    <location>
        <begin position="387"/>
        <end position="397"/>
    </location>
</feature>
<evidence type="ECO:0000256" key="7">
    <source>
        <dbReference type="SAM" id="MobiDB-lite"/>
    </source>
</evidence>
<comment type="caution">
    <text evidence="9">The sequence shown here is derived from an EMBL/GenBank/DDBJ whole genome shotgun (WGS) entry which is preliminary data.</text>
</comment>